<dbReference type="SMART" id="SM00046">
    <property type="entry name" value="DAGKc"/>
    <property type="match status" value="1"/>
</dbReference>
<dbReference type="PANTHER" id="PTHR12358">
    <property type="entry name" value="SPHINGOSINE KINASE"/>
    <property type="match status" value="1"/>
</dbReference>
<dbReference type="InterPro" id="IPR016064">
    <property type="entry name" value="NAD/diacylglycerol_kinase_sf"/>
</dbReference>
<dbReference type="EC" id="2.7.1.-" evidence="10"/>
<evidence type="ECO:0000256" key="7">
    <source>
        <dbReference type="ARBA" id="ARBA00023209"/>
    </source>
</evidence>
<dbReference type="Gene3D" id="3.40.50.10330">
    <property type="entry name" value="Probable inorganic polyphosphate/atp-NAD kinase, domain 1"/>
    <property type="match status" value="1"/>
</dbReference>
<dbReference type="RefSeq" id="WP_340291152.1">
    <property type="nucleotide sequence ID" value="NZ_JBBEOI010000032.1"/>
</dbReference>
<name>A0ABV7WIZ2_9MICO</name>
<keyword evidence="11" id="KW-1185">Reference proteome</keyword>
<comment type="caution">
    <text evidence="10">The sequence shown here is derived from an EMBL/GenBank/DDBJ whole genome shotgun (WGS) entry which is preliminary data.</text>
</comment>
<accession>A0ABV7WIZ2</accession>
<dbReference type="PANTHER" id="PTHR12358:SF54">
    <property type="entry name" value="SPHINGOSINE KINASE RELATED PROTEIN"/>
    <property type="match status" value="1"/>
</dbReference>
<dbReference type="GO" id="GO:0016301">
    <property type="term" value="F:kinase activity"/>
    <property type="evidence" value="ECO:0007669"/>
    <property type="project" value="UniProtKB-KW"/>
</dbReference>
<dbReference type="InterPro" id="IPR045540">
    <property type="entry name" value="YegS/DAGK_C"/>
</dbReference>
<evidence type="ECO:0000256" key="4">
    <source>
        <dbReference type="ARBA" id="ARBA00022741"/>
    </source>
</evidence>
<keyword evidence="7" id="KW-0594">Phospholipid biosynthesis</keyword>
<proteinExistence type="inferred from homology"/>
<dbReference type="Pfam" id="PF19279">
    <property type="entry name" value="YegS_C"/>
    <property type="match status" value="1"/>
</dbReference>
<protein>
    <submittedName>
        <fullName evidence="10">Diacylglycerol/lipid kinase family protein</fullName>
        <ecNumber evidence="10">2.7.1.-</ecNumber>
    </submittedName>
</protein>
<evidence type="ECO:0000313" key="11">
    <source>
        <dbReference type="Proteomes" id="UP001595685"/>
    </source>
</evidence>
<keyword evidence="7" id="KW-0444">Lipid biosynthesis</keyword>
<dbReference type="InterPro" id="IPR050187">
    <property type="entry name" value="Lipid_Phosphate_FormReg"/>
</dbReference>
<comment type="similarity">
    <text evidence="2">Belongs to the diacylglycerol/lipid kinase family.</text>
</comment>
<feature type="domain" description="DAGKc" evidence="9">
    <location>
        <begin position="62"/>
        <end position="143"/>
    </location>
</feature>
<reference evidence="11" key="1">
    <citation type="journal article" date="2019" name="Int. J. Syst. Evol. Microbiol.">
        <title>The Global Catalogue of Microorganisms (GCM) 10K type strain sequencing project: providing services to taxonomists for standard genome sequencing and annotation.</title>
        <authorList>
            <consortium name="The Broad Institute Genomics Platform"/>
            <consortium name="The Broad Institute Genome Sequencing Center for Infectious Disease"/>
            <person name="Wu L."/>
            <person name="Ma J."/>
        </authorList>
    </citation>
    <scope>NUCLEOTIDE SEQUENCE [LARGE SCALE GENOMIC DNA]</scope>
    <source>
        <strain evidence="11">NCAIM B.02333</strain>
    </source>
</reference>
<sequence>MEEAPPGAGSTSPQKFVAVVAQPVKSDMDALREAVTTISEQAGWGPPRFYETSVEDPGRGQAKQALEEGASIVASSGGDGTACAVAEVLAETGVPMAILPAGTGNLLARAVGISHSSRTAALALLTEGRERAIDIMSVDMVRPDGSRFTETSVVGLGIGYNADLMAGTDEELKKRTGWFAYIVSGVRAIRTHAVRARVASDVDDPSRSLAAGGAQVRKTRSILVVTCGLLVGGLRLLEDSEPDDGVMETVVAEPRSRFELIVQLGRLLLRRDARGPNVEVIESRKNMVVECPRGTVAQIDGDPVGDVTRIEVTLRPGVLTVLSP</sequence>
<dbReference type="InterPro" id="IPR001206">
    <property type="entry name" value="Diacylglycerol_kinase_cat_dom"/>
</dbReference>
<keyword evidence="3 10" id="KW-0808">Transferase</keyword>
<evidence type="ECO:0000259" key="9">
    <source>
        <dbReference type="PROSITE" id="PS50146"/>
    </source>
</evidence>
<keyword evidence="5 10" id="KW-0418">Kinase</keyword>
<keyword evidence="8" id="KW-1208">Phospholipid metabolism</keyword>
<evidence type="ECO:0000256" key="6">
    <source>
        <dbReference type="ARBA" id="ARBA00022840"/>
    </source>
</evidence>
<dbReference type="PROSITE" id="PS50146">
    <property type="entry name" value="DAGK"/>
    <property type="match status" value="1"/>
</dbReference>
<dbReference type="Pfam" id="PF00781">
    <property type="entry name" value="DAGK_cat"/>
    <property type="match status" value="1"/>
</dbReference>
<dbReference type="Gene3D" id="2.60.200.40">
    <property type="match status" value="1"/>
</dbReference>
<gene>
    <name evidence="10" type="ORF">ACFOLH_15580</name>
</gene>
<dbReference type="Proteomes" id="UP001595685">
    <property type="component" value="Unassembled WGS sequence"/>
</dbReference>
<evidence type="ECO:0000256" key="3">
    <source>
        <dbReference type="ARBA" id="ARBA00022679"/>
    </source>
</evidence>
<evidence type="ECO:0000256" key="2">
    <source>
        <dbReference type="ARBA" id="ARBA00005983"/>
    </source>
</evidence>
<dbReference type="EMBL" id="JBHRWW010000012">
    <property type="protein sequence ID" value="MFC3689769.1"/>
    <property type="molecule type" value="Genomic_DNA"/>
</dbReference>
<keyword evidence="7" id="KW-0443">Lipid metabolism</keyword>
<evidence type="ECO:0000256" key="5">
    <source>
        <dbReference type="ARBA" id="ARBA00022777"/>
    </source>
</evidence>
<keyword evidence="4" id="KW-0547">Nucleotide-binding</keyword>
<comment type="cofactor">
    <cofactor evidence="1">
        <name>Mg(2+)</name>
        <dbReference type="ChEBI" id="CHEBI:18420"/>
    </cofactor>
</comment>
<evidence type="ECO:0000256" key="8">
    <source>
        <dbReference type="ARBA" id="ARBA00023264"/>
    </source>
</evidence>
<dbReference type="InterPro" id="IPR017438">
    <property type="entry name" value="ATP-NAD_kinase_N"/>
</dbReference>
<evidence type="ECO:0000256" key="1">
    <source>
        <dbReference type="ARBA" id="ARBA00001946"/>
    </source>
</evidence>
<organism evidence="10 11">
    <name type="scientific">Aquipuribacter hungaricus</name>
    <dbReference type="NCBI Taxonomy" id="545624"/>
    <lineage>
        <taxon>Bacteria</taxon>
        <taxon>Bacillati</taxon>
        <taxon>Actinomycetota</taxon>
        <taxon>Actinomycetes</taxon>
        <taxon>Micrococcales</taxon>
        <taxon>Intrasporangiaceae</taxon>
        <taxon>Aquipuribacter</taxon>
    </lineage>
</organism>
<evidence type="ECO:0000313" key="10">
    <source>
        <dbReference type="EMBL" id="MFC3689769.1"/>
    </source>
</evidence>
<keyword evidence="6" id="KW-0067">ATP-binding</keyword>
<dbReference type="SUPFAM" id="SSF111331">
    <property type="entry name" value="NAD kinase/diacylglycerol kinase-like"/>
    <property type="match status" value="1"/>
</dbReference>